<dbReference type="InterPro" id="IPR017850">
    <property type="entry name" value="Alkaline_phosphatase_core_sf"/>
</dbReference>
<dbReference type="Proteomes" id="UP000279259">
    <property type="component" value="Unassembled WGS sequence"/>
</dbReference>
<feature type="region of interest" description="Disordered" evidence="1">
    <location>
        <begin position="1"/>
        <end position="30"/>
    </location>
</feature>
<organism evidence="2 3">
    <name type="scientific">Saitozyma podzolica</name>
    <dbReference type="NCBI Taxonomy" id="1890683"/>
    <lineage>
        <taxon>Eukaryota</taxon>
        <taxon>Fungi</taxon>
        <taxon>Dikarya</taxon>
        <taxon>Basidiomycota</taxon>
        <taxon>Agaricomycotina</taxon>
        <taxon>Tremellomycetes</taxon>
        <taxon>Tremellales</taxon>
        <taxon>Trimorphomycetaceae</taxon>
        <taxon>Saitozyma</taxon>
    </lineage>
</organism>
<proteinExistence type="predicted"/>
<comment type="caution">
    <text evidence="2">The sequence shown here is derived from an EMBL/GenBank/DDBJ whole genome shotgun (WGS) entry which is preliminary data.</text>
</comment>
<keyword evidence="3" id="KW-1185">Reference proteome</keyword>
<feature type="compositionally biased region" description="Polar residues" evidence="1">
    <location>
        <begin position="14"/>
        <end position="30"/>
    </location>
</feature>
<dbReference type="OrthoDB" id="10519977at2759"/>
<dbReference type="STRING" id="1890683.A0A427YFX5"/>
<evidence type="ECO:0000313" key="3">
    <source>
        <dbReference type="Proteomes" id="UP000279259"/>
    </source>
</evidence>
<accession>A0A427YFX5</accession>
<evidence type="ECO:0000313" key="2">
    <source>
        <dbReference type="EMBL" id="RSH89824.1"/>
    </source>
</evidence>
<sequence length="183" mass="20907">MAQPPDGHCGQVATGRSPTTRAPWDSTTGRSSPGLGLYWDPLFTTSQGTKHESGYVNDLIADKFPAFLEPRDKSRQFFVMCHRKEPNKEFTPHPWHVHLYRDDVKIPDTSEDDYNSSAGAAANATLRIVENIRYYRKRAPRWPVNCPRCHRKSTFGLSPPRKRVRSSKFRSKSWLPFGDGVYP</sequence>
<name>A0A427YFX5_9TREE</name>
<dbReference type="EMBL" id="RSCD01000012">
    <property type="protein sequence ID" value="RSH89824.1"/>
    <property type="molecule type" value="Genomic_DNA"/>
</dbReference>
<gene>
    <name evidence="2" type="ORF">EHS25_001810</name>
</gene>
<dbReference type="AlphaFoldDB" id="A0A427YFX5"/>
<reference evidence="2 3" key="1">
    <citation type="submission" date="2018-11" db="EMBL/GenBank/DDBJ databases">
        <title>Genome sequence of Saitozyma podzolica DSM 27192.</title>
        <authorList>
            <person name="Aliyu H."/>
            <person name="Gorte O."/>
            <person name="Ochsenreither K."/>
        </authorList>
    </citation>
    <scope>NUCLEOTIDE SEQUENCE [LARGE SCALE GENOMIC DNA]</scope>
    <source>
        <strain evidence="2 3">DSM 27192</strain>
    </source>
</reference>
<evidence type="ECO:0000256" key="1">
    <source>
        <dbReference type="SAM" id="MobiDB-lite"/>
    </source>
</evidence>
<dbReference type="Gene3D" id="3.40.720.10">
    <property type="entry name" value="Alkaline Phosphatase, subunit A"/>
    <property type="match status" value="1"/>
</dbReference>
<protein>
    <submittedName>
        <fullName evidence="2">Uncharacterized protein</fullName>
    </submittedName>
</protein>